<dbReference type="PANTHER" id="PTHR43133">
    <property type="entry name" value="RNA POLYMERASE ECF-TYPE SIGMA FACTO"/>
    <property type="match status" value="1"/>
</dbReference>
<evidence type="ECO:0000313" key="9">
    <source>
        <dbReference type="Proteomes" id="UP000253094"/>
    </source>
</evidence>
<sequence>MPDLDQLALTAPHDAAVTDQLLRLVRAHAIKVCRRRLAWHPHLVDDAVQETVIATWSVVPRWRPERPFLAVVSRIAVNKCVSALRAQRPSMSLDGLGFEDLAADVPDPAEVAASTDMYSRVQAAMARLSTTDQQVLTLRFLYGMPGADIAHVLGVPHGHVRKRQHSALRKVAARV</sequence>
<dbReference type="RefSeq" id="WP_114031550.1">
    <property type="nucleotide sequence ID" value="NZ_QOIL01000016.1"/>
</dbReference>
<dbReference type="AlphaFoldDB" id="A0A367FAC4"/>
<dbReference type="Proteomes" id="UP000253094">
    <property type="component" value="Unassembled WGS sequence"/>
</dbReference>
<dbReference type="GO" id="GO:0006352">
    <property type="term" value="P:DNA-templated transcription initiation"/>
    <property type="evidence" value="ECO:0007669"/>
    <property type="project" value="InterPro"/>
</dbReference>
<accession>A0A367FAC4</accession>
<evidence type="ECO:0000256" key="1">
    <source>
        <dbReference type="ARBA" id="ARBA00010641"/>
    </source>
</evidence>
<dbReference type="Gene3D" id="1.10.10.10">
    <property type="entry name" value="Winged helix-like DNA-binding domain superfamily/Winged helix DNA-binding domain"/>
    <property type="match status" value="1"/>
</dbReference>
<evidence type="ECO:0000256" key="3">
    <source>
        <dbReference type="ARBA" id="ARBA00023082"/>
    </source>
</evidence>
<dbReference type="NCBIfam" id="TIGR02937">
    <property type="entry name" value="sigma70-ECF"/>
    <property type="match status" value="1"/>
</dbReference>
<keyword evidence="3" id="KW-0731">Sigma factor</keyword>
<dbReference type="Pfam" id="PF04542">
    <property type="entry name" value="Sigma70_r2"/>
    <property type="match status" value="1"/>
</dbReference>
<dbReference type="Pfam" id="PF04545">
    <property type="entry name" value="Sigma70_r4"/>
    <property type="match status" value="1"/>
</dbReference>
<evidence type="ECO:0000313" key="8">
    <source>
        <dbReference type="EMBL" id="RCG27211.1"/>
    </source>
</evidence>
<dbReference type="EMBL" id="QOIL01000016">
    <property type="protein sequence ID" value="RCG27211.1"/>
    <property type="molecule type" value="Genomic_DNA"/>
</dbReference>
<organism evidence="8 9">
    <name type="scientific">Sphaerisporangium album</name>
    <dbReference type="NCBI Taxonomy" id="509200"/>
    <lineage>
        <taxon>Bacteria</taxon>
        <taxon>Bacillati</taxon>
        <taxon>Actinomycetota</taxon>
        <taxon>Actinomycetes</taxon>
        <taxon>Streptosporangiales</taxon>
        <taxon>Streptosporangiaceae</taxon>
        <taxon>Sphaerisporangium</taxon>
    </lineage>
</organism>
<keyword evidence="2" id="KW-0805">Transcription regulation</keyword>
<protein>
    <submittedName>
        <fullName evidence="8">Sigma-70 family RNA polymerase sigma factor</fullName>
    </submittedName>
</protein>
<reference evidence="8 9" key="1">
    <citation type="submission" date="2018-06" db="EMBL/GenBank/DDBJ databases">
        <title>Sphaerisporangium craniellae sp. nov., isolated from a marine sponge in the South China Sea.</title>
        <authorList>
            <person name="Li L."/>
        </authorList>
    </citation>
    <scope>NUCLEOTIDE SEQUENCE [LARGE SCALE GENOMIC DNA]</scope>
    <source>
        <strain evidence="8 9">CCTCC AA 208026</strain>
    </source>
</reference>
<evidence type="ECO:0000256" key="5">
    <source>
        <dbReference type="ARBA" id="ARBA00023163"/>
    </source>
</evidence>
<evidence type="ECO:0000259" key="6">
    <source>
        <dbReference type="Pfam" id="PF04542"/>
    </source>
</evidence>
<gene>
    <name evidence="8" type="ORF">DQ384_26185</name>
</gene>
<dbReference type="InterPro" id="IPR013325">
    <property type="entry name" value="RNA_pol_sigma_r2"/>
</dbReference>
<keyword evidence="5" id="KW-0804">Transcription</keyword>
<evidence type="ECO:0000256" key="2">
    <source>
        <dbReference type="ARBA" id="ARBA00023015"/>
    </source>
</evidence>
<dbReference type="InterPro" id="IPR007627">
    <property type="entry name" value="RNA_pol_sigma70_r2"/>
</dbReference>
<dbReference type="SUPFAM" id="SSF88659">
    <property type="entry name" value="Sigma3 and sigma4 domains of RNA polymerase sigma factors"/>
    <property type="match status" value="1"/>
</dbReference>
<dbReference type="InterPro" id="IPR039425">
    <property type="entry name" value="RNA_pol_sigma-70-like"/>
</dbReference>
<comment type="similarity">
    <text evidence="1">Belongs to the sigma-70 factor family. ECF subfamily.</text>
</comment>
<proteinExistence type="inferred from homology"/>
<dbReference type="Gene3D" id="1.10.1740.10">
    <property type="match status" value="1"/>
</dbReference>
<dbReference type="InterPro" id="IPR007630">
    <property type="entry name" value="RNA_pol_sigma70_r4"/>
</dbReference>
<dbReference type="PANTHER" id="PTHR43133:SF58">
    <property type="entry name" value="ECF RNA POLYMERASE SIGMA FACTOR SIGD"/>
    <property type="match status" value="1"/>
</dbReference>
<dbReference type="CDD" id="cd06171">
    <property type="entry name" value="Sigma70_r4"/>
    <property type="match status" value="1"/>
</dbReference>
<dbReference type="GO" id="GO:0003677">
    <property type="term" value="F:DNA binding"/>
    <property type="evidence" value="ECO:0007669"/>
    <property type="project" value="UniProtKB-KW"/>
</dbReference>
<feature type="domain" description="RNA polymerase sigma-70 region 4" evidence="7">
    <location>
        <begin position="124"/>
        <end position="171"/>
    </location>
</feature>
<keyword evidence="9" id="KW-1185">Reference proteome</keyword>
<dbReference type="InterPro" id="IPR014284">
    <property type="entry name" value="RNA_pol_sigma-70_dom"/>
</dbReference>
<name>A0A367FAC4_9ACTN</name>
<evidence type="ECO:0000256" key="4">
    <source>
        <dbReference type="ARBA" id="ARBA00023125"/>
    </source>
</evidence>
<comment type="caution">
    <text evidence="8">The sequence shown here is derived from an EMBL/GenBank/DDBJ whole genome shotgun (WGS) entry which is preliminary data.</text>
</comment>
<evidence type="ECO:0000259" key="7">
    <source>
        <dbReference type="Pfam" id="PF04545"/>
    </source>
</evidence>
<keyword evidence="4" id="KW-0238">DNA-binding</keyword>
<feature type="domain" description="RNA polymerase sigma-70 region 2" evidence="6">
    <location>
        <begin position="20"/>
        <end position="88"/>
    </location>
</feature>
<dbReference type="InterPro" id="IPR013324">
    <property type="entry name" value="RNA_pol_sigma_r3/r4-like"/>
</dbReference>
<dbReference type="SUPFAM" id="SSF88946">
    <property type="entry name" value="Sigma2 domain of RNA polymerase sigma factors"/>
    <property type="match status" value="1"/>
</dbReference>
<dbReference type="InterPro" id="IPR036388">
    <property type="entry name" value="WH-like_DNA-bd_sf"/>
</dbReference>
<dbReference type="OrthoDB" id="160825at2"/>
<dbReference type="GO" id="GO:0016987">
    <property type="term" value="F:sigma factor activity"/>
    <property type="evidence" value="ECO:0007669"/>
    <property type="project" value="UniProtKB-KW"/>
</dbReference>